<evidence type="ECO:0000313" key="1">
    <source>
        <dbReference type="EMBL" id="MCQ8773120.1"/>
    </source>
</evidence>
<dbReference type="EMBL" id="JANIID010000027">
    <property type="protein sequence ID" value="MCQ8773120.1"/>
    <property type="molecule type" value="Genomic_DNA"/>
</dbReference>
<comment type="caution">
    <text evidence="1">The sequence shown here is derived from an EMBL/GenBank/DDBJ whole genome shotgun (WGS) entry which is preliminary data.</text>
</comment>
<gene>
    <name evidence="1" type="ORF">NQU55_25640</name>
</gene>
<dbReference type="RefSeq" id="WP_168095069.1">
    <property type="nucleotide sequence ID" value="NZ_JAATER010000349.1"/>
</dbReference>
<evidence type="ECO:0000313" key="2">
    <source>
        <dbReference type="Proteomes" id="UP001142374"/>
    </source>
</evidence>
<protein>
    <submittedName>
        <fullName evidence="1">Uncharacterized protein</fullName>
    </submittedName>
</protein>
<name>A0A9X2LP68_9ACTN</name>
<dbReference type="Proteomes" id="UP001142374">
    <property type="component" value="Unassembled WGS sequence"/>
</dbReference>
<keyword evidence="2" id="KW-1185">Reference proteome</keyword>
<organism evidence="1 2">
    <name type="scientific">Streptomyces telluris</name>
    <dbReference type="NCBI Taxonomy" id="2720021"/>
    <lineage>
        <taxon>Bacteria</taxon>
        <taxon>Bacillati</taxon>
        <taxon>Actinomycetota</taxon>
        <taxon>Actinomycetes</taxon>
        <taxon>Kitasatosporales</taxon>
        <taxon>Streptomycetaceae</taxon>
        <taxon>Streptomyces</taxon>
    </lineage>
</organism>
<accession>A0A9X2LP68</accession>
<dbReference type="AlphaFoldDB" id="A0A9X2LP68"/>
<reference evidence="1" key="1">
    <citation type="submission" date="2022-06" db="EMBL/GenBank/DDBJ databases">
        <title>WGS of actinobacteria.</title>
        <authorList>
            <person name="Thawai C."/>
        </authorList>
    </citation>
    <scope>NUCLEOTIDE SEQUENCE</scope>
    <source>
        <strain evidence="1">AA8</strain>
    </source>
</reference>
<sequence>MTATEYAAEAQLLLVEVWRPRPDWPHGWFVRVFDGSTITPEELEQIELDPDEHDRYLAREWDSWTTEASPRRARQLEALLRARKTGKSEYLVYDAP</sequence>
<proteinExistence type="predicted"/>